<evidence type="ECO:0000256" key="1">
    <source>
        <dbReference type="ARBA" id="ARBA00001974"/>
    </source>
</evidence>
<evidence type="ECO:0000256" key="4">
    <source>
        <dbReference type="ARBA" id="ARBA00023002"/>
    </source>
</evidence>
<dbReference type="Proteomes" id="UP001218579">
    <property type="component" value="Unassembled WGS sequence"/>
</dbReference>
<name>A0ABT5HI18_9CAUL</name>
<keyword evidence="7" id="KW-1185">Reference proteome</keyword>
<dbReference type="SUPFAM" id="SSF51905">
    <property type="entry name" value="FAD/NAD(P)-binding domain"/>
    <property type="match status" value="1"/>
</dbReference>
<dbReference type="RefSeq" id="WP_272744204.1">
    <property type="nucleotide sequence ID" value="NZ_JAQQKV010000001.1"/>
</dbReference>
<keyword evidence="3" id="KW-0285">Flavoprotein</keyword>
<dbReference type="PANTHER" id="PTHR13847:SF286">
    <property type="entry name" value="D-AMINO ACID DEHYDROGENASE"/>
    <property type="match status" value="1"/>
</dbReference>
<proteinExistence type="inferred from homology"/>
<dbReference type="InterPro" id="IPR006076">
    <property type="entry name" value="FAD-dep_OxRdtase"/>
</dbReference>
<evidence type="ECO:0000256" key="3">
    <source>
        <dbReference type="ARBA" id="ARBA00022630"/>
    </source>
</evidence>
<evidence type="ECO:0000313" key="6">
    <source>
        <dbReference type="EMBL" id="MDC7675887.1"/>
    </source>
</evidence>
<evidence type="ECO:0000259" key="5">
    <source>
        <dbReference type="Pfam" id="PF01266"/>
    </source>
</evidence>
<dbReference type="InterPro" id="IPR036188">
    <property type="entry name" value="FAD/NAD-bd_sf"/>
</dbReference>
<feature type="domain" description="FAD dependent oxidoreductase" evidence="5">
    <location>
        <begin position="3"/>
        <end position="361"/>
    </location>
</feature>
<protein>
    <submittedName>
        <fullName evidence="6">TIGR03364 family FAD-dependent oxidoreductase</fullName>
    </submittedName>
</protein>
<dbReference type="Gene3D" id="3.50.50.60">
    <property type="entry name" value="FAD/NAD(P)-binding domain"/>
    <property type="match status" value="1"/>
</dbReference>
<comment type="similarity">
    <text evidence="2">Belongs to the DadA oxidoreductase family.</text>
</comment>
<dbReference type="EMBL" id="JAQQKV010000001">
    <property type="protein sequence ID" value="MDC7675887.1"/>
    <property type="molecule type" value="Genomic_DNA"/>
</dbReference>
<dbReference type="PANTHER" id="PTHR13847">
    <property type="entry name" value="SARCOSINE DEHYDROGENASE-RELATED"/>
    <property type="match status" value="1"/>
</dbReference>
<dbReference type="Gene3D" id="3.30.9.10">
    <property type="entry name" value="D-Amino Acid Oxidase, subunit A, domain 2"/>
    <property type="match status" value="1"/>
</dbReference>
<keyword evidence="4" id="KW-0560">Oxidoreductase</keyword>
<accession>A0ABT5HI18</accession>
<comment type="cofactor">
    <cofactor evidence="1">
        <name>FAD</name>
        <dbReference type="ChEBI" id="CHEBI:57692"/>
    </cofactor>
</comment>
<gene>
    <name evidence="6" type="ORF">PQU98_07095</name>
</gene>
<dbReference type="Pfam" id="PF01266">
    <property type="entry name" value="DAO"/>
    <property type="match status" value="1"/>
</dbReference>
<evidence type="ECO:0000313" key="7">
    <source>
        <dbReference type="Proteomes" id="UP001218579"/>
    </source>
</evidence>
<sequence length="374" mass="40508">MHDLAIVGSGIVGLAHAVMAVRRGLRPVVIDRHAAPIGASIRNFGFVTVTGQGAGGTWQRAMRSRDIWLEIAPEAGIEILQRGLLVTAQRPEAMTVLEAFSRHDMGRDCRLLTADAVRADYKGVGSTLQGGLHSPHDLRVESRTAIPRLVQWLANHGVAFRFETTALAIEGTEVVTPQGRLRAGAVVVCPGDDLSCLYPDIYARHAVTRSQLHMMRLSPPGFDIGCPRMSDLSLVRYRGYAELKESEALAGGLAREQPQHLEAGIHLIVTQGADGSLVVGDSHHYGRAPEPFYDVAVEALILDEFKRVLGIDPPPVIERWLGTYASAADDLMYASPDDRVRLVVVTSGTGASTSFGIAEETLNDLFGTETSYER</sequence>
<dbReference type="NCBIfam" id="TIGR03364">
    <property type="entry name" value="HpnW_proposed"/>
    <property type="match status" value="1"/>
</dbReference>
<dbReference type="InterPro" id="IPR017741">
    <property type="entry name" value="FAD-dependent_OxRdtase_HpnW"/>
</dbReference>
<comment type="caution">
    <text evidence="6">The sequence shown here is derived from an EMBL/GenBank/DDBJ whole genome shotgun (WGS) entry which is preliminary data.</text>
</comment>
<organism evidence="6 7">
    <name type="scientific">Asticcacaulis machinosus</name>
    <dbReference type="NCBI Taxonomy" id="2984211"/>
    <lineage>
        <taxon>Bacteria</taxon>
        <taxon>Pseudomonadati</taxon>
        <taxon>Pseudomonadota</taxon>
        <taxon>Alphaproteobacteria</taxon>
        <taxon>Caulobacterales</taxon>
        <taxon>Caulobacteraceae</taxon>
        <taxon>Asticcacaulis</taxon>
    </lineage>
</organism>
<evidence type="ECO:0000256" key="2">
    <source>
        <dbReference type="ARBA" id="ARBA00009410"/>
    </source>
</evidence>
<reference evidence="6 7" key="1">
    <citation type="submission" date="2023-01" db="EMBL/GenBank/DDBJ databases">
        <title>Novel species of the genus Asticcacaulis isolated from rivers.</title>
        <authorList>
            <person name="Lu H."/>
        </authorList>
    </citation>
    <scope>NUCLEOTIDE SEQUENCE [LARGE SCALE GENOMIC DNA]</scope>
    <source>
        <strain evidence="6 7">LKC15W</strain>
    </source>
</reference>